<reference evidence="2 3" key="1">
    <citation type="submission" date="2019-06" db="EMBL/GenBank/DDBJ databases">
        <title>Desulfobotulus mexicanus sp. nov., a novel sulfate-reducing bacterium isolated from the sediment of an alkaline crater lake in Mexico.</title>
        <authorList>
            <person name="Hirschler-Rea A."/>
        </authorList>
    </citation>
    <scope>NUCLEOTIDE SEQUENCE [LARGE SCALE GENOMIC DNA]</scope>
    <source>
        <strain evidence="2 3">PAR22N</strain>
    </source>
</reference>
<dbReference type="InterPro" id="IPR011051">
    <property type="entry name" value="RmlC_Cupin_sf"/>
</dbReference>
<evidence type="ECO:0000313" key="3">
    <source>
        <dbReference type="Proteomes" id="UP000321899"/>
    </source>
</evidence>
<evidence type="ECO:0000313" key="2">
    <source>
        <dbReference type="EMBL" id="TYT76141.1"/>
    </source>
</evidence>
<gene>
    <name evidence="2" type="ORF">FIM25_00885</name>
</gene>
<protein>
    <submittedName>
        <fullName evidence="2">WxcM-like domain-containing protein</fullName>
    </submittedName>
</protein>
<accession>A0A5Q4VJK9</accession>
<feature type="domain" description="Sugar 3,4-ketoisomerase QdtA cupin" evidence="1">
    <location>
        <begin position="5"/>
        <end position="129"/>
    </location>
</feature>
<dbReference type="SUPFAM" id="SSF51182">
    <property type="entry name" value="RmlC-like cupins"/>
    <property type="match status" value="1"/>
</dbReference>
<evidence type="ECO:0000259" key="1">
    <source>
        <dbReference type="Pfam" id="PF05523"/>
    </source>
</evidence>
<dbReference type="Proteomes" id="UP000321899">
    <property type="component" value="Unassembled WGS sequence"/>
</dbReference>
<dbReference type="Pfam" id="PF05523">
    <property type="entry name" value="FdtA"/>
    <property type="match status" value="1"/>
</dbReference>
<sequence length="140" mass="15936">MTLLNWIDFVVRGDERGSLVAIEGGMNIPFEIKRVYYIFGTDEGVARGFHAHKSLQQVAVCVSGKCRMVLDDGRIREEAWLDSPSKGLLIGDMIWREMHDFSPNCVLMVFASEYYDEGDYIRDYDTFLNGVCDVHHSSSC</sequence>
<comment type="caution">
    <text evidence="2">The sequence shown here is derived from an EMBL/GenBank/DDBJ whole genome shotgun (WGS) entry which is preliminary data.</text>
</comment>
<proteinExistence type="predicted"/>
<dbReference type="RefSeq" id="WP_139445209.1">
    <property type="nucleotide sequence ID" value="NZ_VDMB01000001.1"/>
</dbReference>
<dbReference type="InterPro" id="IPR014710">
    <property type="entry name" value="RmlC-like_jellyroll"/>
</dbReference>
<keyword evidence="3" id="KW-1185">Reference proteome</keyword>
<dbReference type="EMBL" id="VDMB01000001">
    <property type="protein sequence ID" value="TYT76141.1"/>
    <property type="molecule type" value="Genomic_DNA"/>
</dbReference>
<name>A0A5Q4VJK9_9BACT</name>
<dbReference type="InterPro" id="IPR008894">
    <property type="entry name" value="QdtA_cupin_dom"/>
</dbReference>
<dbReference type="OrthoDB" id="272049at2"/>
<dbReference type="CDD" id="cd20292">
    <property type="entry name" value="cupin_QdtA-like"/>
    <property type="match status" value="1"/>
</dbReference>
<dbReference type="AlphaFoldDB" id="A0A5Q4VJK9"/>
<dbReference type="Gene3D" id="2.60.120.10">
    <property type="entry name" value="Jelly Rolls"/>
    <property type="match status" value="1"/>
</dbReference>
<organism evidence="2 3">
    <name type="scientific">Desulfobotulus mexicanus</name>
    <dbReference type="NCBI Taxonomy" id="2586642"/>
    <lineage>
        <taxon>Bacteria</taxon>
        <taxon>Pseudomonadati</taxon>
        <taxon>Thermodesulfobacteriota</taxon>
        <taxon>Desulfobacteria</taxon>
        <taxon>Desulfobacterales</taxon>
        <taxon>Desulfobacteraceae</taxon>
        <taxon>Desulfobotulus</taxon>
    </lineage>
</organism>